<dbReference type="AlphaFoldDB" id="A0AAD7AIV5"/>
<evidence type="ECO:0000313" key="3">
    <source>
        <dbReference type="Proteomes" id="UP001218218"/>
    </source>
</evidence>
<evidence type="ECO:0000313" key="2">
    <source>
        <dbReference type="EMBL" id="KAJ7359781.1"/>
    </source>
</evidence>
<comment type="caution">
    <text evidence="2">The sequence shown here is derived from an EMBL/GenBank/DDBJ whole genome shotgun (WGS) entry which is preliminary data.</text>
</comment>
<organism evidence="2 3">
    <name type="scientific">Mycena albidolilacea</name>
    <dbReference type="NCBI Taxonomy" id="1033008"/>
    <lineage>
        <taxon>Eukaryota</taxon>
        <taxon>Fungi</taxon>
        <taxon>Dikarya</taxon>
        <taxon>Basidiomycota</taxon>
        <taxon>Agaricomycotina</taxon>
        <taxon>Agaricomycetes</taxon>
        <taxon>Agaricomycetidae</taxon>
        <taxon>Agaricales</taxon>
        <taxon>Marasmiineae</taxon>
        <taxon>Mycenaceae</taxon>
        <taxon>Mycena</taxon>
    </lineage>
</organism>
<name>A0AAD7AIV5_9AGAR</name>
<accession>A0AAD7AIV5</accession>
<dbReference type="InterPro" id="IPR032675">
    <property type="entry name" value="LRR_dom_sf"/>
</dbReference>
<dbReference type="Proteomes" id="UP001218218">
    <property type="component" value="Unassembled WGS sequence"/>
</dbReference>
<keyword evidence="1" id="KW-0175">Coiled coil</keyword>
<feature type="coiled-coil region" evidence="1">
    <location>
        <begin position="51"/>
        <end position="78"/>
    </location>
</feature>
<sequence>MAQVCWQCGASSEPATASESPESRPLHDVHRLLTSNDVPLDSEIPFIHDIMSDRQKQVDALEAAIAQLAHKRDQIVENIRQRRAILSPIRRVPPELTSLAFWPYMQILETLRVSVSCSLELHHLIHHSLFFFFIGPSPSHLHDRNPTCPMCRCADAPLRVCWSPSDERTTADPGSVDLVLAHSSRWRTLRLDICSESDVPVSLDWLRPANGRLLALETFEVTRSYCHTDAETRSLSQIDIPDIFSTAPSLRNVFLTDWNFQVSTSVPAIPWAQITRYSGTLRLDSEIEMIEGLEAAVNLVSCAIGFPEWAIDRGRPTVLPRLRCLDLETPEFIHRLNTPLLEELIFQYWGGTAYGVEDILPFVQRSSCMLKTLVLRRCKIDLDLITVLHGLPSLTHLVIENNNLSSTPAQIALVDTLADGLCPNLASMAFRIELSDVDTRQFFAMARSRFQLEPPSARLAQLRLFGGWGFHVEPCPPHIVVEIQAMCDEGFDVSFVDSHEEETLKGKPTFR</sequence>
<keyword evidence="3" id="KW-1185">Reference proteome</keyword>
<proteinExistence type="predicted"/>
<gene>
    <name evidence="2" type="ORF">DFH08DRAFT_932185</name>
</gene>
<protein>
    <submittedName>
        <fullName evidence="2">Uncharacterized protein</fullName>
    </submittedName>
</protein>
<dbReference type="Gene3D" id="3.80.10.10">
    <property type="entry name" value="Ribonuclease Inhibitor"/>
    <property type="match status" value="1"/>
</dbReference>
<dbReference type="EMBL" id="JARIHO010000006">
    <property type="protein sequence ID" value="KAJ7359781.1"/>
    <property type="molecule type" value="Genomic_DNA"/>
</dbReference>
<dbReference type="SUPFAM" id="SSF52047">
    <property type="entry name" value="RNI-like"/>
    <property type="match status" value="1"/>
</dbReference>
<reference evidence="2" key="1">
    <citation type="submission" date="2023-03" db="EMBL/GenBank/DDBJ databases">
        <title>Massive genome expansion in bonnet fungi (Mycena s.s.) driven by repeated elements and novel gene families across ecological guilds.</title>
        <authorList>
            <consortium name="Lawrence Berkeley National Laboratory"/>
            <person name="Harder C.B."/>
            <person name="Miyauchi S."/>
            <person name="Viragh M."/>
            <person name="Kuo A."/>
            <person name="Thoen E."/>
            <person name="Andreopoulos B."/>
            <person name="Lu D."/>
            <person name="Skrede I."/>
            <person name="Drula E."/>
            <person name="Henrissat B."/>
            <person name="Morin E."/>
            <person name="Kohler A."/>
            <person name="Barry K."/>
            <person name="LaButti K."/>
            <person name="Morin E."/>
            <person name="Salamov A."/>
            <person name="Lipzen A."/>
            <person name="Mereny Z."/>
            <person name="Hegedus B."/>
            <person name="Baldrian P."/>
            <person name="Stursova M."/>
            <person name="Weitz H."/>
            <person name="Taylor A."/>
            <person name="Grigoriev I.V."/>
            <person name="Nagy L.G."/>
            <person name="Martin F."/>
            <person name="Kauserud H."/>
        </authorList>
    </citation>
    <scope>NUCLEOTIDE SEQUENCE</scope>
    <source>
        <strain evidence="2">CBHHK002</strain>
    </source>
</reference>
<evidence type="ECO:0000256" key="1">
    <source>
        <dbReference type="SAM" id="Coils"/>
    </source>
</evidence>